<dbReference type="PANTHER" id="PTHR12162">
    <property type="entry name" value="NIBRIN-RELATED"/>
    <property type="match status" value="1"/>
</dbReference>
<feature type="region of interest" description="Disordered" evidence="1">
    <location>
        <begin position="364"/>
        <end position="458"/>
    </location>
</feature>
<feature type="region of interest" description="Disordered" evidence="1">
    <location>
        <begin position="808"/>
        <end position="988"/>
    </location>
</feature>
<dbReference type="GO" id="GO:0007095">
    <property type="term" value="P:mitotic G2 DNA damage checkpoint signaling"/>
    <property type="evidence" value="ECO:0007669"/>
    <property type="project" value="InterPro"/>
</dbReference>
<name>A0AAD7P1T6_9AGAR</name>
<organism evidence="2 3">
    <name type="scientific">Mycena metata</name>
    <dbReference type="NCBI Taxonomy" id="1033252"/>
    <lineage>
        <taxon>Eukaryota</taxon>
        <taxon>Fungi</taxon>
        <taxon>Dikarya</taxon>
        <taxon>Basidiomycota</taxon>
        <taxon>Agaricomycotina</taxon>
        <taxon>Agaricomycetes</taxon>
        <taxon>Agaricomycetidae</taxon>
        <taxon>Agaricales</taxon>
        <taxon>Marasmiineae</taxon>
        <taxon>Mycenaceae</taxon>
        <taxon>Mycena</taxon>
    </lineage>
</organism>
<gene>
    <name evidence="2" type="ORF">B0H16DRAFT_297013</name>
</gene>
<reference evidence="2" key="1">
    <citation type="submission" date="2023-03" db="EMBL/GenBank/DDBJ databases">
        <title>Massive genome expansion in bonnet fungi (Mycena s.s.) driven by repeated elements and novel gene families across ecological guilds.</title>
        <authorList>
            <consortium name="Lawrence Berkeley National Laboratory"/>
            <person name="Harder C.B."/>
            <person name="Miyauchi S."/>
            <person name="Viragh M."/>
            <person name="Kuo A."/>
            <person name="Thoen E."/>
            <person name="Andreopoulos B."/>
            <person name="Lu D."/>
            <person name="Skrede I."/>
            <person name="Drula E."/>
            <person name="Henrissat B."/>
            <person name="Morin E."/>
            <person name="Kohler A."/>
            <person name="Barry K."/>
            <person name="LaButti K."/>
            <person name="Morin E."/>
            <person name="Salamov A."/>
            <person name="Lipzen A."/>
            <person name="Mereny Z."/>
            <person name="Hegedus B."/>
            <person name="Baldrian P."/>
            <person name="Stursova M."/>
            <person name="Weitz H."/>
            <person name="Taylor A."/>
            <person name="Grigoriev I.V."/>
            <person name="Nagy L.G."/>
            <person name="Martin F."/>
            <person name="Kauserud H."/>
        </authorList>
    </citation>
    <scope>NUCLEOTIDE SEQUENCE</scope>
    <source>
        <strain evidence="2">CBHHK182m</strain>
    </source>
</reference>
<protein>
    <submittedName>
        <fullName evidence="2">Proline-rich protein</fullName>
    </submittedName>
</protein>
<feature type="compositionally biased region" description="Low complexity" evidence="1">
    <location>
        <begin position="669"/>
        <end position="697"/>
    </location>
</feature>
<feature type="compositionally biased region" description="Polar residues" evidence="1">
    <location>
        <begin position="844"/>
        <end position="853"/>
    </location>
</feature>
<feature type="region of interest" description="Disordered" evidence="1">
    <location>
        <begin position="663"/>
        <end position="699"/>
    </location>
</feature>
<dbReference type="GO" id="GO:0030870">
    <property type="term" value="C:Mre11 complex"/>
    <property type="evidence" value="ECO:0007669"/>
    <property type="project" value="InterPro"/>
</dbReference>
<keyword evidence="3" id="KW-1185">Reference proteome</keyword>
<dbReference type="GO" id="GO:0003684">
    <property type="term" value="F:damaged DNA binding"/>
    <property type="evidence" value="ECO:0007669"/>
    <property type="project" value="TreeGrafter"/>
</dbReference>
<dbReference type="InterPro" id="IPR040227">
    <property type="entry name" value="Nibrin-rel"/>
</dbReference>
<dbReference type="GO" id="GO:0000724">
    <property type="term" value="P:double-strand break repair via homologous recombination"/>
    <property type="evidence" value="ECO:0007669"/>
    <property type="project" value="TreeGrafter"/>
</dbReference>
<dbReference type="PANTHER" id="PTHR12162:SF0">
    <property type="entry name" value="NIBRIN"/>
    <property type="match status" value="1"/>
</dbReference>
<proteinExistence type="predicted"/>
<evidence type="ECO:0000313" key="2">
    <source>
        <dbReference type="EMBL" id="KAJ7784408.1"/>
    </source>
</evidence>
<feature type="region of interest" description="Disordered" evidence="1">
    <location>
        <begin position="474"/>
        <end position="504"/>
    </location>
</feature>
<dbReference type="Proteomes" id="UP001215598">
    <property type="component" value="Unassembled WGS sequence"/>
</dbReference>
<accession>A0AAD7P1T6</accession>
<feature type="region of interest" description="Disordered" evidence="1">
    <location>
        <begin position="561"/>
        <end position="650"/>
    </location>
</feature>
<evidence type="ECO:0000313" key="3">
    <source>
        <dbReference type="Proteomes" id="UP001215598"/>
    </source>
</evidence>
<feature type="compositionally biased region" description="Low complexity" evidence="1">
    <location>
        <begin position="561"/>
        <end position="590"/>
    </location>
</feature>
<comment type="caution">
    <text evidence="2">The sequence shown here is derived from an EMBL/GenBank/DDBJ whole genome shotgun (WGS) entry which is preliminary data.</text>
</comment>
<feature type="region of interest" description="Disordered" evidence="1">
    <location>
        <begin position="774"/>
        <end position="794"/>
    </location>
</feature>
<dbReference type="AlphaFoldDB" id="A0AAD7P1T6"/>
<evidence type="ECO:0000256" key="1">
    <source>
        <dbReference type="SAM" id="MobiDB-lite"/>
    </source>
</evidence>
<dbReference type="EMBL" id="JARKIB010000002">
    <property type="protein sequence ID" value="KAJ7784408.1"/>
    <property type="molecule type" value="Genomic_DNA"/>
</dbReference>
<feature type="compositionally biased region" description="Acidic residues" evidence="1">
    <location>
        <begin position="395"/>
        <end position="405"/>
    </location>
</feature>
<sequence length="988" mass="107223">MWTVTGDFDGLDMLTEVSGVEKTKLLKTDKAYTLGRKEALLNVNVKKISRSHGIFTVGEFTEDHVMDPATRPTLQYTNTNPNESRVVHVQRGDDQLPINVQSTMELEDGDIVSVASRVLVKVRWHAVCCYQQAAKGKSGALTLASCAALGVHLVHTAVPQITHHITTTFAATTLHAFSLVISAAFVKPEWLNEVIRLGNLPLNSDPSSGLSLEQVFDLPPVNKYRPTFSATLAAGHKTVRIWDPNEERMSMFSDYRFYCMGEAKRQIDSDLREVIERAAGRIETLNVAGQNASEKFTRALARCRAKTGQKIVLIADEEACQAAIGKDGWQQIAKHAPSFNLRFFAPRDIIQAILDADASILDPPEMRGGHANAPSSSPLPNVIPNTHPEENSITPDEEPEQESEPELPPPRKLTRRVSSRQASQEPKPIEEAPVPPRRHLTRRAQPTGQPVITGLDDPSVLLNNLPETSVVVPAAAPVDTSKPRSRLKRRVGTSTAPDHGTLISDAIVSGFEPDPEEERPLKKFKALFEASDPKNSGAESFVQESGAFDDDELAMMANVGSQSQTQAYTQTQSGGSRTTRGGRSAAAALRAVREEEEEETQMAVDEAGPSDLGKKRKERSFDGDDVEMAGVEDVLNGATGSNVGNGPAAKKQAVAGNAVERTVAKQPSAVATAANAATTKSLGKKGTAATAGAATGKPDTDTVFLKAIASTKRGKKTEDDFDRDFNKLKISKSGLRDDEPEQRPDWELMETFGDESNLRGNFMVIQDLEVFKTETGPRKRAVTADPRYEGKPDWKKFKKNKSITAASKKKIELFAPEENDAGLGRGYWKGANSQPCSEDDNDFRPTQKQTQAPKVSRAKGKSQAIVDDSDEDVEIAPKGKRSKPPSKAEPPKKRAARGASKVPDSAVALFIKDPDDDDDDAGGTRTLDEDDFDGGQTLQSSAETGPARRSGRTAGATKKKAAPIIVDDDSDNEGKFTGWAKQKAKTRR</sequence>